<dbReference type="RefSeq" id="XP_006823823.1">
    <property type="nucleotide sequence ID" value="XM_006823760.1"/>
</dbReference>
<organism evidence="2 3">
    <name type="scientific">Saccoglossus kowalevskii</name>
    <name type="common">Acorn worm</name>
    <dbReference type="NCBI Taxonomy" id="10224"/>
    <lineage>
        <taxon>Eukaryota</taxon>
        <taxon>Metazoa</taxon>
        <taxon>Hemichordata</taxon>
        <taxon>Enteropneusta</taxon>
        <taxon>Harrimaniidae</taxon>
        <taxon>Saccoglossus</taxon>
    </lineage>
</organism>
<evidence type="ECO:0000256" key="1">
    <source>
        <dbReference type="SAM" id="MobiDB-lite"/>
    </source>
</evidence>
<keyword evidence="2" id="KW-1185">Reference proteome</keyword>
<protein>
    <submittedName>
        <fullName evidence="3">RNA polymerase-associated protein LEO1-like</fullName>
    </submittedName>
</protein>
<feature type="region of interest" description="Disordered" evidence="1">
    <location>
        <begin position="44"/>
        <end position="91"/>
    </location>
</feature>
<feature type="compositionally biased region" description="Acidic residues" evidence="1">
    <location>
        <begin position="79"/>
        <end position="91"/>
    </location>
</feature>
<dbReference type="Proteomes" id="UP000694865">
    <property type="component" value="Unplaced"/>
</dbReference>
<accession>A0ABM0MUY2</accession>
<evidence type="ECO:0000313" key="2">
    <source>
        <dbReference type="Proteomes" id="UP000694865"/>
    </source>
</evidence>
<sequence>MAELQDLFGTDSEGEKNGKAMNGDENVMLVASINIGRIRPTRTAGATHEDLFGDAGDISSESDDEKSMATTEKTNDIQMEGDEQGDDEPEEVPLTKIEVEIPKITPNLGSEVHFAKLPNFLSVETRPFDAATYEDEIEEERF</sequence>
<proteinExistence type="predicted"/>
<reference evidence="3" key="1">
    <citation type="submission" date="2025-08" db="UniProtKB">
        <authorList>
            <consortium name="RefSeq"/>
        </authorList>
    </citation>
    <scope>IDENTIFICATION</scope>
    <source>
        <tissue evidence="3">Testes</tissue>
    </source>
</reference>
<gene>
    <name evidence="3" type="primary">LOC102805406</name>
</gene>
<dbReference type="GeneID" id="102805406"/>
<dbReference type="PANTHER" id="PTHR23146">
    <property type="entry name" value="LEO1 PROTEIN"/>
    <property type="match status" value="1"/>
</dbReference>
<evidence type="ECO:0000313" key="3">
    <source>
        <dbReference type="RefSeq" id="XP_006823823.1"/>
    </source>
</evidence>
<name>A0ABM0MUY2_SACKO</name>
<feature type="region of interest" description="Disordered" evidence="1">
    <location>
        <begin position="1"/>
        <end position="23"/>
    </location>
</feature>
<dbReference type="PANTHER" id="PTHR23146:SF0">
    <property type="entry name" value="RNA POLYMERASE-ASSOCIATED PROTEIN LEO1"/>
    <property type="match status" value="1"/>
</dbReference>
<dbReference type="InterPro" id="IPR007149">
    <property type="entry name" value="Leo1"/>
</dbReference>